<dbReference type="EMBL" id="SULG01000011">
    <property type="protein sequence ID" value="TLD42895.1"/>
    <property type="molecule type" value="Genomic_DNA"/>
</dbReference>
<organism evidence="1 2">
    <name type="scientific">Candidatus Jettenia ecosi</name>
    <dbReference type="NCBI Taxonomy" id="2494326"/>
    <lineage>
        <taxon>Bacteria</taxon>
        <taxon>Pseudomonadati</taxon>
        <taxon>Planctomycetota</taxon>
        <taxon>Candidatus Brocadiia</taxon>
        <taxon>Candidatus Brocadiales</taxon>
        <taxon>Candidatus Brocadiaceae</taxon>
        <taxon>Candidatus Jettenia</taxon>
    </lineage>
</organism>
<name>A0A533QDR8_9BACT</name>
<reference evidence="1 2" key="1">
    <citation type="submission" date="2019-04" db="EMBL/GenBank/DDBJ databases">
        <title>Genome of a novel bacterium Candidatus Jettenia ecosi reconstructed from metagenome of an anammox bioreactor.</title>
        <authorList>
            <person name="Mardanov A.V."/>
            <person name="Beletsky A.V."/>
            <person name="Ravin N.V."/>
            <person name="Botchkova E.A."/>
            <person name="Litti Y.V."/>
            <person name="Nozhevnikova A.N."/>
        </authorList>
    </citation>
    <scope>NUCLEOTIDE SEQUENCE [LARGE SCALE GENOMIC DNA]</scope>
    <source>
        <strain evidence="1">J2</strain>
    </source>
</reference>
<evidence type="ECO:0000313" key="1">
    <source>
        <dbReference type="EMBL" id="TLD42895.1"/>
    </source>
</evidence>
<protein>
    <submittedName>
        <fullName evidence="1">Uncharacterized protein</fullName>
    </submittedName>
</protein>
<accession>A0A533QDR8</accession>
<dbReference type="Proteomes" id="UP000319783">
    <property type="component" value="Unassembled WGS sequence"/>
</dbReference>
<comment type="caution">
    <text evidence="1">The sequence shown here is derived from an EMBL/GenBank/DDBJ whole genome shotgun (WGS) entry which is preliminary data.</text>
</comment>
<gene>
    <name evidence="1" type="ORF">JETT_0795</name>
</gene>
<proteinExistence type="predicted"/>
<sequence length="37" mass="4184">MDDAFNSYALSLSEIFTVKNFLANTLLNNSSIMQLEK</sequence>
<evidence type="ECO:0000313" key="2">
    <source>
        <dbReference type="Proteomes" id="UP000319783"/>
    </source>
</evidence>
<dbReference type="AlphaFoldDB" id="A0A533QDR8"/>